<dbReference type="STRING" id="529709.PYCH_15500"/>
<feature type="coiled-coil region" evidence="1">
    <location>
        <begin position="217"/>
        <end position="244"/>
    </location>
</feature>
<reference evidence="4 5" key="1">
    <citation type="journal article" date="2011" name="J. Bacteriol.">
        <title>Complete genome sequence of the obligate piezophilic hyperthermophilic archaeon Pyrococcus yayanosii CH1.</title>
        <authorList>
            <person name="Jun X."/>
            <person name="Lupeng L."/>
            <person name="Minjuan X."/>
            <person name="Oger P."/>
            <person name="Fengping W."/>
            <person name="Jebbar M."/>
            <person name="Xiang X."/>
        </authorList>
    </citation>
    <scope>NUCLEOTIDE SEQUENCE [LARGE SCALE GENOMIC DNA]</scope>
    <source>
        <strain evidence="5">CH1 / JCM 16557</strain>
    </source>
</reference>
<gene>
    <name evidence="4" type="ordered locus">PYCH_15500</name>
</gene>
<dbReference type="EMBL" id="CP002779">
    <property type="protein sequence ID" value="AEH25216.1"/>
    <property type="molecule type" value="Genomic_DNA"/>
</dbReference>
<dbReference type="Proteomes" id="UP000008386">
    <property type="component" value="Chromosome"/>
</dbReference>
<keyword evidence="3" id="KW-0812">Transmembrane</keyword>
<accession>F8AGT0</accession>
<keyword evidence="3" id="KW-1133">Transmembrane helix</keyword>
<dbReference type="HOGENOM" id="CLU_1096745_0_0_2"/>
<dbReference type="OrthoDB" id="86143at2157"/>
<sequence>MDIITMLVVVVAVIAGAIISAWIASNAMGRYVRELETFMATKAPEPQPIKRREEPKGSTKGEINQKKELGGINEEEIIKKLRQVIDEKVQNVLDEAKRKKERLLMLLDVARGYALGFITEEEYNAFLMKILGELDEFKRLWLARFPSQSDKEKLNQAIAYVARTKLPIELRSKDKEPIRLSPDEALIRMTSSINSALSILDELIKSRGENPAVTPLEIKLSQEVEKLRKKVENLEKRIQELEAL</sequence>
<evidence type="ECO:0000256" key="3">
    <source>
        <dbReference type="SAM" id="Phobius"/>
    </source>
</evidence>
<keyword evidence="5" id="KW-1185">Reference proteome</keyword>
<evidence type="ECO:0000256" key="2">
    <source>
        <dbReference type="SAM" id="MobiDB-lite"/>
    </source>
</evidence>
<keyword evidence="1" id="KW-0175">Coiled coil</keyword>
<dbReference type="RefSeq" id="WP_013906272.1">
    <property type="nucleotide sequence ID" value="NC_015680.1"/>
</dbReference>
<evidence type="ECO:0000313" key="5">
    <source>
        <dbReference type="Proteomes" id="UP000008386"/>
    </source>
</evidence>
<evidence type="ECO:0000313" key="4">
    <source>
        <dbReference type="EMBL" id="AEH25216.1"/>
    </source>
</evidence>
<feature type="compositionally biased region" description="Basic and acidic residues" evidence="2">
    <location>
        <begin position="48"/>
        <end position="65"/>
    </location>
</feature>
<keyword evidence="3" id="KW-0472">Membrane</keyword>
<proteinExistence type="predicted"/>
<feature type="region of interest" description="Disordered" evidence="2">
    <location>
        <begin position="43"/>
        <end position="65"/>
    </location>
</feature>
<dbReference type="AlphaFoldDB" id="F8AGT0"/>
<dbReference type="KEGG" id="pya:PYCH_15500"/>
<dbReference type="GeneID" id="10838119"/>
<name>F8AGT0_PYRYC</name>
<evidence type="ECO:0000256" key="1">
    <source>
        <dbReference type="SAM" id="Coils"/>
    </source>
</evidence>
<feature type="transmembrane region" description="Helical" evidence="3">
    <location>
        <begin position="6"/>
        <end position="24"/>
    </location>
</feature>
<organism evidence="4 5">
    <name type="scientific">Pyrococcus yayanosii (strain CH1 / JCM 16557)</name>
    <dbReference type="NCBI Taxonomy" id="529709"/>
    <lineage>
        <taxon>Archaea</taxon>
        <taxon>Methanobacteriati</taxon>
        <taxon>Methanobacteriota</taxon>
        <taxon>Thermococci</taxon>
        <taxon>Thermococcales</taxon>
        <taxon>Thermococcaceae</taxon>
        <taxon>Pyrococcus</taxon>
    </lineage>
</organism>
<dbReference type="eggNOG" id="arCOG03831">
    <property type="taxonomic scope" value="Archaea"/>
</dbReference>
<protein>
    <submittedName>
        <fullName evidence="4">Uncharacterized protein</fullName>
    </submittedName>
</protein>